<evidence type="ECO:0000313" key="1">
    <source>
        <dbReference type="EMBL" id="KAF9647856.1"/>
    </source>
</evidence>
<keyword evidence="2" id="KW-1185">Reference proteome</keyword>
<evidence type="ECO:0000313" key="2">
    <source>
        <dbReference type="Proteomes" id="UP000886501"/>
    </source>
</evidence>
<proteinExistence type="predicted"/>
<sequence>MRRKRRRSGVTTDPGPGFYVPSSPTSIDANPSSETAEPQSASSENYEIPRDPSQCHSPMEVDNQPPPGTPRKSSGSPTPTSTLTVEGFLRESAGGSRKRQKLKHLDLGNTPRGTSPTNHYTEDQSPQKTTQLLTSTVSRKKRKTRSRLSRAKTIPVKGKAYRTRSQKPKAVMDDLVRAALLTHVDVDEEFLEDGREPQSRLDMGTSNGLIQNTSATVRRRNLVYPPKTQPFHCEPSLGNTPVGLELGRHPRKPMTAWEGALALSKLDIRMPISTVTPRRKGRPIQGSSSSRVRGRYPKLPLTPLSPTPMPTSRGHFVPGSRYDSSLLLCAMQRLLRRFHVRFQSRPRLQRGLPTQHTHPEVAAIPIISAEEITSPYSEPGSEHEFGSNILNPTIQASNHSLPVPSQRGRARSSGAAVTNPSRLEPQTNSDNQKVRFFPLAPDSEDEKPDDHPIILVPNSSDPSLASRASIDPSNHVPQSFSPLPPFPSPHSPFVQSHPRSLERTLGYRVSAVGSDMEREPGEADDLIPPITVSTQPKTTDNNGDVVPGGLRLNDGNKLKGREEAENVDQHQLGTDSPFGSQDSAETPRGNVQDCIESEGVHPDSIINVWEPGIQQGNGVRQSPAAGQPADVPGRVENSKPMESPQSPFDRLTRNVHRVESEARSRLQAEVEGDEEDMEVIGAPKEVTNSNRPPHCMPFPPLGRMLSLLDEVGPSRSVGGFGKAITRRPRRPIGGSKSSKLFQTQPPAEVENGWQSEGASNINARSRASASKSDDLSFFAGL</sequence>
<comment type="caution">
    <text evidence="1">The sequence shown here is derived from an EMBL/GenBank/DDBJ whole genome shotgun (WGS) entry which is preliminary data.</text>
</comment>
<accession>A0ACB6ZE13</accession>
<name>A0ACB6ZE13_THEGA</name>
<dbReference type="EMBL" id="MU118024">
    <property type="protein sequence ID" value="KAF9647856.1"/>
    <property type="molecule type" value="Genomic_DNA"/>
</dbReference>
<gene>
    <name evidence="1" type="ORF">BDM02DRAFT_2481420</name>
</gene>
<dbReference type="Proteomes" id="UP000886501">
    <property type="component" value="Unassembled WGS sequence"/>
</dbReference>
<organism evidence="1 2">
    <name type="scientific">Thelephora ganbajun</name>
    <name type="common">Ganba fungus</name>
    <dbReference type="NCBI Taxonomy" id="370292"/>
    <lineage>
        <taxon>Eukaryota</taxon>
        <taxon>Fungi</taxon>
        <taxon>Dikarya</taxon>
        <taxon>Basidiomycota</taxon>
        <taxon>Agaricomycotina</taxon>
        <taxon>Agaricomycetes</taxon>
        <taxon>Thelephorales</taxon>
        <taxon>Thelephoraceae</taxon>
        <taxon>Thelephora</taxon>
    </lineage>
</organism>
<protein>
    <submittedName>
        <fullName evidence="1">Uncharacterized protein</fullName>
    </submittedName>
</protein>
<reference evidence="1" key="2">
    <citation type="journal article" date="2020" name="Nat. Commun.">
        <title>Large-scale genome sequencing of mycorrhizal fungi provides insights into the early evolution of symbiotic traits.</title>
        <authorList>
            <person name="Miyauchi S."/>
            <person name="Kiss E."/>
            <person name="Kuo A."/>
            <person name="Drula E."/>
            <person name="Kohler A."/>
            <person name="Sanchez-Garcia M."/>
            <person name="Morin E."/>
            <person name="Andreopoulos B."/>
            <person name="Barry K.W."/>
            <person name="Bonito G."/>
            <person name="Buee M."/>
            <person name="Carver A."/>
            <person name="Chen C."/>
            <person name="Cichocki N."/>
            <person name="Clum A."/>
            <person name="Culley D."/>
            <person name="Crous P.W."/>
            <person name="Fauchery L."/>
            <person name="Girlanda M."/>
            <person name="Hayes R.D."/>
            <person name="Keri Z."/>
            <person name="LaButti K."/>
            <person name="Lipzen A."/>
            <person name="Lombard V."/>
            <person name="Magnuson J."/>
            <person name="Maillard F."/>
            <person name="Murat C."/>
            <person name="Nolan M."/>
            <person name="Ohm R.A."/>
            <person name="Pangilinan J."/>
            <person name="Pereira M.F."/>
            <person name="Perotto S."/>
            <person name="Peter M."/>
            <person name="Pfister S."/>
            <person name="Riley R."/>
            <person name="Sitrit Y."/>
            <person name="Stielow J.B."/>
            <person name="Szollosi G."/>
            <person name="Zifcakova L."/>
            <person name="Stursova M."/>
            <person name="Spatafora J.W."/>
            <person name="Tedersoo L."/>
            <person name="Vaario L.M."/>
            <person name="Yamada A."/>
            <person name="Yan M."/>
            <person name="Wang P."/>
            <person name="Xu J."/>
            <person name="Bruns T."/>
            <person name="Baldrian P."/>
            <person name="Vilgalys R."/>
            <person name="Dunand C."/>
            <person name="Henrissat B."/>
            <person name="Grigoriev I.V."/>
            <person name="Hibbett D."/>
            <person name="Nagy L.G."/>
            <person name="Martin F.M."/>
        </authorList>
    </citation>
    <scope>NUCLEOTIDE SEQUENCE</scope>
    <source>
        <strain evidence="1">P2</strain>
    </source>
</reference>
<reference evidence="1" key="1">
    <citation type="submission" date="2019-10" db="EMBL/GenBank/DDBJ databases">
        <authorList>
            <consortium name="DOE Joint Genome Institute"/>
            <person name="Kuo A."/>
            <person name="Miyauchi S."/>
            <person name="Kiss E."/>
            <person name="Drula E."/>
            <person name="Kohler A."/>
            <person name="Sanchez-Garcia M."/>
            <person name="Andreopoulos B."/>
            <person name="Barry K.W."/>
            <person name="Bonito G."/>
            <person name="Buee M."/>
            <person name="Carver A."/>
            <person name="Chen C."/>
            <person name="Cichocki N."/>
            <person name="Clum A."/>
            <person name="Culley D."/>
            <person name="Crous P.W."/>
            <person name="Fauchery L."/>
            <person name="Girlanda M."/>
            <person name="Hayes R."/>
            <person name="Keri Z."/>
            <person name="Labutti K."/>
            <person name="Lipzen A."/>
            <person name="Lombard V."/>
            <person name="Magnuson J."/>
            <person name="Maillard F."/>
            <person name="Morin E."/>
            <person name="Murat C."/>
            <person name="Nolan M."/>
            <person name="Ohm R."/>
            <person name="Pangilinan J."/>
            <person name="Pereira M."/>
            <person name="Perotto S."/>
            <person name="Peter M."/>
            <person name="Riley R."/>
            <person name="Sitrit Y."/>
            <person name="Stielow B."/>
            <person name="Szollosi G."/>
            <person name="Zifcakova L."/>
            <person name="Stursova M."/>
            <person name="Spatafora J.W."/>
            <person name="Tedersoo L."/>
            <person name="Vaario L.-M."/>
            <person name="Yamada A."/>
            <person name="Yan M."/>
            <person name="Wang P."/>
            <person name="Xu J."/>
            <person name="Bruns T."/>
            <person name="Baldrian P."/>
            <person name="Vilgalys R."/>
            <person name="Henrissat B."/>
            <person name="Grigoriev I.V."/>
            <person name="Hibbett D."/>
            <person name="Nagy L.G."/>
            <person name="Martin F.M."/>
        </authorList>
    </citation>
    <scope>NUCLEOTIDE SEQUENCE</scope>
    <source>
        <strain evidence="1">P2</strain>
    </source>
</reference>